<evidence type="ECO:0000313" key="5">
    <source>
        <dbReference type="Proteomes" id="UP000187609"/>
    </source>
</evidence>
<dbReference type="PANTHER" id="PTHR33512">
    <property type="entry name" value="PROTEIN, PUTATIVE (DUF1191)-RELATED"/>
    <property type="match status" value="1"/>
</dbReference>
<feature type="compositionally biased region" description="Polar residues" evidence="1">
    <location>
        <begin position="230"/>
        <end position="240"/>
    </location>
</feature>
<feature type="chain" id="PRO_5012859936" evidence="3">
    <location>
        <begin position="21"/>
        <end position="463"/>
    </location>
</feature>
<dbReference type="STRING" id="49451.A0A1J6I7I3"/>
<dbReference type="InterPro" id="IPR010605">
    <property type="entry name" value="DUF1191"/>
</dbReference>
<comment type="caution">
    <text evidence="4">The sequence shown here is derived from an EMBL/GenBank/DDBJ whole genome shotgun (WGS) entry which is preliminary data.</text>
</comment>
<keyword evidence="2" id="KW-0812">Transmembrane</keyword>
<organism evidence="4 5">
    <name type="scientific">Nicotiana attenuata</name>
    <name type="common">Coyote tobacco</name>
    <dbReference type="NCBI Taxonomy" id="49451"/>
    <lineage>
        <taxon>Eukaryota</taxon>
        <taxon>Viridiplantae</taxon>
        <taxon>Streptophyta</taxon>
        <taxon>Embryophyta</taxon>
        <taxon>Tracheophyta</taxon>
        <taxon>Spermatophyta</taxon>
        <taxon>Magnoliopsida</taxon>
        <taxon>eudicotyledons</taxon>
        <taxon>Gunneridae</taxon>
        <taxon>Pentapetalae</taxon>
        <taxon>asterids</taxon>
        <taxon>lamiids</taxon>
        <taxon>Solanales</taxon>
        <taxon>Solanaceae</taxon>
        <taxon>Nicotianoideae</taxon>
        <taxon>Nicotianeae</taxon>
        <taxon>Nicotiana</taxon>
    </lineage>
</organism>
<feature type="signal peptide" evidence="3">
    <location>
        <begin position="1"/>
        <end position="20"/>
    </location>
</feature>
<reference evidence="4" key="1">
    <citation type="submission" date="2016-11" db="EMBL/GenBank/DDBJ databases">
        <title>The genome of Nicotiana attenuata.</title>
        <authorList>
            <person name="Xu S."/>
            <person name="Brockmoeller T."/>
            <person name="Gaquerel E."/>
            <person name="Navarro A."/>
            <person name="Kuhl H."/>
            <person name="Gase K."/>
            <person name="Ling Z."/>
            <person name="Zhou W."/>
            <person name="Kreitzer C."/>
            <person name="Stanke M."/>
            <person name="Tang H."/>
            <person name="Lyons E."/>
            <person name="Pandey P."/>
            <person name="Pandey S.P."/>
            <person name="Timmermann B."/>
            <person name="Baldwin I.T."/>
        </authorList>
    </citation>
    <scope>NUCLEOTIDE SEQUENCE [LARGE SCALE GENOMIC DNA]</scope>
    <source>
        <strain evidence="4">UT</strain>
    </source>
</reference>
<dbReference type="EMBL" id="MJEQ01037189">
    <property type="protein sequence ID" value="OIT00989.1"/>
    <property type="molecule type" value="Genomic_DNA"/>
</dbReference>
<dbReference type="Gramene" id="OIT00989">
    <property type="protein sequence ID" value="OIT00989"/>
    <property type="gene ID" value="A4A49_14957"/>
</dbReference>
<keyword evidence="2" id="KW-0472">Membrane</keyword>
<protein>
    <submittedName>
        <fullName evidence="4">Extensin</fullName>
    </submittedName>
</protein>
<keyword evidence="5" id="KW-1185">Reference proteome</keyword>
<keyword evidence="3" id="KW-0732">Signal</keyword>
<evidence type="ECO:0000313" key="4">
    <source>
        <dbReference type="EMBL" id="OIT00989.1"/>
    </source>
</evidence>
<keyword evidence="2" id="KW-1133">Transmembrane helix</keyword>
<dbReference type="PRINTS" id="PR01217">
    <property type="entry name" value="PRICHEXTENSN"/>
</dbReference>
<accession>A0A1J6I7I3</accession>
<dbReference type="Proteomes" id="UP000187609">
    <property type="component" value="Unassembled WGS sequence"/>
</dbReference>
<name>A0A1J6I7I3_NICAT</name>
<evidence type="ECO:0000256" key="2">
    <source>
        <dbReference type="SAM" id="Phobius"/>
    </source>
</evidence>
<evidence type="ECO:0000256" key="1">
    <source>
        <dbReference type="SAM" id="MobiDB-lite"/>
    </source>
</evidence>
<dbReference type="Pfam" id="PF06697">
    <property type="entry name" value="DUF1191"/>
    <property type="match status" value="1"/>
</dbReference>
<dbReference type="GeneID" id="109229365"/>
<dbReference type="AlphaFoldDB" id="A0A1J6I7I3"/>
<dbReference type="OMA" id="NICETRM"/>
<feature type="region of interest" description="Disordered" evidence="1">
    <location>
        <begin position="217"/>
        <end position="399"/>
    </location>
</feature>
<dbReference type="OrthoDB" id="1227281at2759"/>
<proteinExistence type="predicted"/>
<gene>
    <name evidence="4" type="primary">HRGP</name>
    <name evidence="4" type="ORF">A4A49_14957</name>
</gene>
<feature type="compositionally biased region" description="Polar residues" evidence="1">
    <location>
        <begin position="271"/>
        <end position="300"/>
    </location>
</feature>
<feature type="compositionally biased region" description="Pro residues" evidence="1">
    <location>
        <begin position="217"/>
        <end position="226"/>
    </location>
</feature>
<feature type="transmembrane region" description="Helical" evidence="2">
    <location>
        <begin position="406"/>
        <end position="426"/>
    </location>
</feature>
<sequence>MHSAGYINIIFWFLVIVVIGSESITSDSYAKSSLDSLLQQYAFRELTWPRARTGVPYDASVPCNLTGIRLSALMLRRHNLKRKIYGYYREFFIPSRIIEKPYARKLVLVYQNLANWSSFYYPLPGYTYLTPLLGILAYDAYDLYAKNVPELDILALKDPITIRFPYVQPAPEGSLPKCVYFYSNNWVEFRNVIDGNICETRIQGHFAIVAEVKVAPTPPPTAPSPSPTSDNIAPSPSSTPDKIAPSPSPTAGGIAPSPSPTAGGIAPSPSPTTDNIAPSPSPTSDNIAPSPSPTTDNIAPSPSPTAGGIAPSPSPTAGGIAPSPSPTTDNIAPSPSPTADGIAPSPSPTAGGIAPSPSPTADGIAPSPSPTAGGMAPSPSPTADGIAPSPSPTADDHNHQKFNSKMWTISSVFLIFALSGILVVIVKKYRLLEIRERLAGVVEPLLENTEAPLPLEAPTRPLS</sequence>
<dbReference type="GO" id="GO:0016020">
    <property type="term" value="C:membrane"/>
    <property type="evidence" value="ECO:0007669"/>
    <property type="project" value="TreeGrafter"/>
</dbReference>
<dbReference type="KEGG" id="nau:109229365"/>
<dbReference type="PANTHER" id="PTHR33512:SF11">
    <property type="match status" value="1"/>
</dbReference>
<evidence type="ECO:0000256" key="3">
    <source>
        <dbReference type="SAM" id="SignalP"/>
    </source>
</evidence>